<dbReference type="InterPro" id="IPR011006">
    <property type="entry name" value="CheY-like_superfamily"/>
</dbReference>
<dbReference type="EMBL" id="MGGE01000014">
    <property type="protein sequence ID" value="OGM21537.1"/>
    <property type="molecule type" value="Genomic_DNA"/>
</dbReference>
<name>A0A1F7Y2J1_9BACT</name>
<evidence type="ECO:0000313" key="5">
    <source>
        <dbReference type="Proteomes" id="UP000178419"/>
    </source>
</evidence>
<dbReference type="PROSITE" id="PS50110">
    <property type="entry name" value="RESPONSE_REGULATORY"/>
    <property type="match status" value="1"/>
</dbReference>
<evidence type="ECO:0000256" key="1">
    <source>
        <dbReference type="ARBA" id="ARBA00022553"/>
    </source>
</evidence>
<dbReference type="PANTHER" id="PTHR44591:SF3">
    <property type="entry name" value="RESPONSE REGULATORY DOMAIN-CONTAINING PROTEIN"/>
    <property type="match status" value="1"/>
</dbReference>
<feature type="domain" description="Response regulatory" evidence="3">
    <location>
        <begin position="4"/>
        <end position="119"/>
    </location>
</feature>
<dbReference type="CDD" id="cd17574">
    <property type="entry name" value="REC_OmpR"/>
    <property type="match status" value="1"/>
</dbReference>
<dbReference type="SMART" id="SM00448">
    <property type="entry name" value="REC"/>
    <property type="match status" value="1"/>
</dbReference>
<reference evidence="4 5" key="1">
    <citation type="journal article" date="2016" name="Nat. Commun.">
        <title>Thousands of microbial genomes shed light on interconnected biogeochemical processes in an aquifer system.</title>
        <authorList>
            <person name="Anantharaman K."/>
            <person name="Brown C.T."/>
            <person name="Hug L.A."/>
            <person name="Sharon I."/>
            <person name="Castelle C.J."/>
            <person name="Probst A.J."/>
            <person name="Thomas B.C."/>
            <person name="Singh A."/>
            <person name="Wilkins M.J."/>
            <person name="Karaoz U."/>
            <person name="Brodie E.L."/>
            <person name="Williams K.H."/>
            <person name="Hubbard S.S."/>
            <person name="Banfield J.F."/>
        </authorList>
    </citation>
    <scope>NUCLEOTIDE SEQUENCE [LARGE SCALE GENOMIC DNA]</scope>
</reference>
<accession>A0A1F7Y2J1</accession>
<gene>
    <name evidence="4" type="ORF">A2714_00260</name>
</gene>
<dbReference type="Gene3D" id="3.40.50.2300">
    <property type="match status" value="1"/>
</dbReference>
<organism evidence="4 5">
    <name type="scientific">Candidatus Woesebacteria bacterium RIFCSPHIGHO2_01_FULL_38_9</name>
    <dbReference type="NCBI Taxonomy" id="1802492"/>
    <lineage>
        <taxon>Bacteria</taxon>
        <taxon>Candidatus Woeseibacteriota</taxon>
    </lineage>
</organism>
<protein>
    <recommendedName>
        <fullName evidence="3">Response regulatory domain-containing protein</fullName>
    </recommendedName>
</protein>
<dbReference type="Pfam" id="PF00072">
    <property type="entry name" value="Response_reg"/>
    <property type="match status" value="1"/>
</dbReference>
<feature type="modified residue" description="4-aspartylphosphate" evidence="2">
    <location>
        <position position="53"/>
    </location>
</feature>
<dbReference type="SUPFAM" id="SSF52172">
    <property type="entry name" value="CheY-like"/>
    <property type="match status" value="1"/>
</dbReference>
<dbReference type="Proteomes" id="UP000178419">
    <property type="component" value="Unassembled WGS sequence"/>
</dbReference>
<sequence length="121" mass="13452">MAKKVVLIEDDLDIQRIYGSKLETAGYEVLLAIDASQGFTLIKDVSPNIVLLDIMLPGKMNGMDLLKTLKESPDYKNIPVVVLTNLDTQKHEALKMGAYDYIIKANTNLNEIVAKVAKFAR</sequence>
<dbReference type="PANTHER" id="PTHR44591">
    <property type="entry name" value="STRESS RESPONSE REGULATOR PROTEIN 1"/>
    <property type="match status" value="1"/>
</dbReference>
<comment type="caution">
    <text evidence="4">The sequence shown here is derived from an EMBL/GenBank/DDBJ whole genome shotgun (WGS) entry which is preliminary data.</text>
</comment>
<evidence type="ECO:0000313" key="4">
    <source>
        <dbReference type="EMBL" id="OGM21537.1"/>
    </source>
</evidence>
<dbReference type="InterPro" id="IPR001789">
    <property type="entry name" value="Sig_transdc_resp-reg_receiver"/>
</dbReference>
<dbReference type="InterPro" id="IPR050595">
    <property type="entry name" value="Bact_response_regulator"/>
</dbReference>
<keyword evidence="1 2" id="KW-0597">Phosphoprotein</keyword>
<evidence type="ECO:0000256" key="2">
    <source>
        <dbReference type="PROSITE-ProRule" id="PRU00169"/>
    </source>
</evidence>
<dbReference type="GO" id="GO:0000160">
    <property type="term" value="P:phosphorelay signal transduction system"/>
    <property type="evidence" value="ECO:0007669"/>
    <property type="project" value="InterPro"/>
</dbReference>
<proteinExistence type="predicted"/>
<dbReference type="AlphaFoldDB" id="A0A1F7Y2J1"/>
<evidence type="ECO:0000259" key="3">
    <source>
        <dbReference type="PROSITE" id="PS50110"/>
    </source>
</evidence>